<sequence length="50" mass="5143">MLERAAWTFAQAFLAVFVVSELASAKSAAVAGIAAALSVIKTYAKDRVAG</sequence>
<reference evidence="1" key="1">
    <citation type="submission" date="2018-05" db="EMBL/GenBank/DDBJ databases">
        <authorList>
            <person name="Lanie J.A."/>
            <person name="Ng W.-L."/>
            <person name="Kazmierczak K.M."/>
            <person name="Andrzejewski T.M."/>
            <person name="Davidsen T.M."/>
            <person name="Wayne K.J."/>
            <person name="Tettelin H."/>
            <person name="Glass J.I."/>
            <person name="Rusch D."/>
            <person name="Podicherti R."/>
            <person name="Tsui H.-C.T."/>
            <person name="Winkler M.E."/>
        </authorList>
    </citation>
    <scope>NUCLEOTIDE SEQUENCE</scope>
</reference>
<dbReference type="EMBL" id="UINC01038560">
    <property type="protein sequence ID" value="SVB35746.1"/>
    <property type="molecule type" value="Genomic_DNA"/>
</dbReference>
<organism evidence="1">
    <name type="scientific">marine metagenome</name>
    <dbReference type="NCBI Taxonomy" id="408172"/>
    <lineage>
        <taxon>unclassified sequences</taxon>
        <taxon>metagenomes</taxon>
        <taxon>ecological metagenomes</taxon>
    </lineage>
</organism>
<evidence type="ECO:0000313" key="1">
    <source>
        <dbReference type="EMBL" id="SVB35746.1"/>
    </source>
</evidence>
<dbReference type="AlphaFoldDB" id="A0A382DB78"/>
<name>A0A382DB78_9ZZZZ</name>
<accession>A0A382DB78</accession>
<gene>
    <name evidence="1" type="ORF">METZ01_LOCUS188600</name>
</gene>
<protein>
    <submittedName>
        <fullName evidence="1">Uncharacterized protein</fullName>
    </submittedName>
</protein>
<proteinExistence type="predicted"/>